<proteinExistence type="inferred from homology"/>
<dbReference type="GO" id="GO:0031390">
    <property type="term" value="C:Ctf18 RFC-like complex"/>
    <property type="evidence" value="ECO:0007669"/>
    <property type="project" value="InterPro"/>
</dbReference>
<dbReference type="eggNOG" id="KOG0798">
    <property type="taxonomic scope" value="Eukaryota"/>
</dbReference>
<dbReference type="InterPro" id="IPR019128">
    <property type="entry name" value="Dcc1"/>
</dbReference>
<evidence type="ECO:0000313" key="3">
    <source>
        <dbReference type="EMBL" id="CCG25271.1"/>
    </source>
</evidence>
<evidence type="ECO:0000256" key="2">
    <source>
        <dbReference type="ARBA" id="ARBA00022705"/>
    </source>
</evidence>
<dbReference type="PANTHER" id="PTHR13395:SF6">
    <property type="entry name" value="SISTER CHROMATID COHESION PROTEIN DCC1"/>
    <property type="match status" value="1"/>
</dbReference>
<sequence length="413" mass="47051">MTSVPVYQQLRPDANFTYKLIQLPPNLLSHLSFGDCNAKYLDLKTKPINPNAAPSSDDSEGDTVVVCTRDSTFKLRQNNHSNCVLLMNQRRINHDQRDGDNGDRNEDAEALMGFSRSNYVYELTQIPGSILDILPEYNNRQNGATQLGKKFMSRNKLAELSPCSPTEFDKIYIDSCLCEITNENNDKFVYKLTQNVISQILHTFITYLISESKQTQSFTIDKLTLHCNVAFKSWQPSMIDAVIFKFTICAREDSQNRPNPTVTNDGLLPGPLRLHDDAITRWFGIQELSKLAHSFGTPTTVADFLLNWKTALPSFYNVPLDIVQLRGHYYTANTTNTTNSSSQLVYFINQSSLSRDVATRFKQLLTIQSNWKYDEFVACLQPVLEHGKKVDTVILKYGKKKRVKRDQFVVCGR</sequence>
<name>H8XB23_CANO9</name>
<dbReference type="EMBL" id="HE681726">
    <property type="protein sequence ID" value="CCG25271.1"/>
    <property type="molecule type" value="Genomic_DNA"/>
</dbReference>
<reference evidence="3 4" key="1">
    <citation type="journal article" date="2012" name="PLoS ONE">
        <title>Sequence and analysis of the genome of the pathogenic yeast Candida orthopsilosis.</title>
        <authorList>
            <person name="Riccombeni A."/>
            <person name="Vidanes G."/>
            <person name="Proux-Wera E."/>
            <person name="Wolfe K.H."/>
            <person name="Butler G."/>
        </authorList>
    </citation>
    <scope>NUCLEOTIDE SEQUENCE [LARGE SCALE GENOMIC DNA]</scope>
    <source>
        <strain evidence="3 4">Co 90-125</strain>
    </source>
</reference>
<dbReference type="KEGG" id="cot:CORT_0H01580"/>
<dbReference type="GO" id="GO:0000785">
    <property type="term" value="C:chromatin"/>
    <property type="evidence" value="ECO:0007669"/>
    <property type="project" value="TreeGrafter"/>
</dbReference>
<dbReference type="GO" id="GO:0000775">
    <property type="term" value="C:chromosome, centromeric region"/>
    <property type="evidence" value="ECO:0007669"/>
    <property type="project" value="TreeGrafter"/>
</dbReference>
<evidence type="ECO:0000313" key="4">
    <source>
        <dbReference type="Proteomes" id="UP000005018"/>
    </source>
</evidence>
<organism evidence="3 4">
    <name type="scientific">Candida orthopsilosis (strain 90-125)</name>
    <name type="common">Yeast</name>
    <dbReference type="NCBI Taxonomy" id="1136231"/>
    <lineage>
        <taxon>Eukaryota</taxon>
        <taxon>Fungi</taxon>
        <taxon>Dikarya</taxon>
        <taxon>Ascomycota</taxon>
        <taxon>Saccharomycotina</taxon>
        <taxon>Pichiomycetes</taxon>
        <taxon>Debaryomycetaceae</taxon>
        <taxon>Candida/Lodderomyces clade</taxon>
        <taxon>Candida</taxon>
    </lineage>
</organism>
<dbReference type="Pfam" id="PF09724">
    <property type="entry name" value="Dcc1"/>
    <property type="match status" value="1"/>
</dbReference>
<keyword evidence="4" id="KW-1185">Reference proteome</keyword>
<dbReference type="AlphaFoldDB" id="H8XB23"/>
<dbReference type="HOGENOM" id="CLU_034504_0_0_1"/>
<dbReference type="PANTHER" id="PTHR13395">
    <property type="entry name" value="SISTER CHROMATID COHESION PROTEIN DCC1-RELATED"/>
    <property type="match status" value="1"/>
</dbReference>
<evidence type="ECO:0000256" key="1">
    <source>
        <dbReference type="ARBA" id="ARBA00007017"/>
    </source>
</evidence>
<comment type="similarity">
    <text evidence="1">Belongs to the DCC1 family.</text>
</comment>
<dbReference type="GO" id="GO:0034088">
    <property type="term" value="P:maintenance of mitotic sister chromatid cohesion"/>
    <property type="evidence" value="ECO:0007669"/>
    <property type="project" value="TreeGrafter"/>
</dbReference>
<dbReference type="RefSeq" id="XP_003871396.1">
    <property type="nucleotide sequence ID" value="XM_003871347.1"/>
</dbReference>
<dbReference type="OrthoDB" id="276989at2759"/>
<keyword evidence="2" id="KW-0235">DNA replication</keyword>
<dbReference type="GO" id="GO:0006260">
    <property type="term" value="P:DNA replication"/>
    <property type="evidence" value="ECO:0007669"/>
    <property type="project" value="UniProtKB-KW"/>
</dbReference>
<dbReference type="GeneID" id="14542329"/>
<gene>
    <name evidence="3" type="ORF">CORT_0H01580</name>
</gene>
<accession>H8XB23</accession>
<protein>
    <submittedName>
        <fullName evidence="3">Dcc1 protein</fullName>
    </submittedName>
</protein>
<dbReference type="Proteomes" id="UP000005018">
    <property type="component" value="Chromosome 8"/>
</dbReference>